<gene>
    <name evidence="1" type="ORF">LCGC14_2418660</name>
</gene>
<proteinExistence type="predicted"/>
<protein>
    <recommendedName>
        <fullName evidence="2">Zinc finger CHC2-type domain-containing protein</fullName>
    </recommendedName>
</protein>
<accession>A0A0F9BQE5</accession>
<dbReference type="EMBL" id="LAZR01036717">
    <property type="protein sequence ID" value="KKL24109.1"/>
    <property type="molecule type" value="Genomic_DNA"/>
</dbReference>
<feature type="non-terminal residue" evidence="1">
    <location>
        <position position="57"/>
    </location>
</feature>
<dbReference type="InterPro" id="IPR036977">
    <property type="entry name" value="DNA_primase_Znf_CHC2"/>
</dbReference>
<name>A0A0F9BQE5_9ZZZZ</name>
<evidence type="ECO:0008006" key="2">
    <source>
        <dbReference type="Google" id="ProtNLM"/>
    </source>
</evidence>
<dbReference type="SUPFAM" id="SSF57783">
    <property type="entry name" value="Zinc beta-ribbon"/>
    <property type="match status" value="1"/>
</dbReference>
<reference evidence="1" key="1">
    <citation type="journal article" date="2015" name="Nature">
        <title>Complex archaea that bridge the gap between prokaryotes and eukaryotes.</title>
        <authorList>
            <person name="Spang A."/>
            <person name="Saw J.H."/>
            <person name="Jorgensen S.L."/>
            <person name="Zaremba-Niedzwiedzka K."/>
            <person name="Martijn J."/>
            <person name="Lind A.E."/>
            <person name="van Eijk R."/>
            <person name="Schleper C."/>
            <person name="Guy L."/>
            <person name="Ettema T.J."/>
        </authorList>
    </citation>
    <scope>NUCLEOTIDE SEQUENCE</scope>
</reference>
<dbReference type="AlphaFoldDB" id="A0A0F9BQE5"/>
<dbReference type="GO" id="GO:0003677">
    <property type="term" value="F:DNA binding"/>
    <property type="evidence" value="ECO:0007669"/>
    <property type="project" value="InterPro"/>
</dbReference>
<comment type="caution">
    <text evidence="1">The sequence shown here is derived from an EMBL/GenBank/DDBJ whole genome shotgun (WGS) entry which is preliminary data.</text>
</comment>
<dbReference type="GO" id="GO:0008270">
    <property type="term" value="F:zinc ion binding"/>
    <property type="evidence" value="ECO:0007669"/>
    <property type="project" value="InterPro"/>
</dbReference>
<evidence type="ECO:0000313" key="1">
    <source>
        <dbReference type="EMBL" id="KKL24109.1"/>
    </source>
</evidence>
<organism evidence="1">
    <name type="scientific">marine sediment metagenome</name>
    <dbReference type="NCBI Taxonomy" id="412755"/>
    <lineage>
        <taxon>unclassified sequences</taxon>
        <taxon>metagenomes</taxon>
        <taxon>ecological metagenomes</taxon>
    </lineage>
</organism>
<dbReference type="Gene3D" id="3.90.580.10">
    <property type="entry name" value="Zinc finger, CHC2-type domain"/>
    <property type="match status" value="1"/>
</dbReference>
<sequence length="57" mass="6435">MPRIADLDLDVPTTLERLGIEICSERGDWVDTLCPFHEEGSPSFSVNLDHGGWVDRH</sequence>
<dbReference type="GO" id="GO:0006260">
    <property type="term" value="P:DNA replication"/>
    <property type="evidence" value="ECO:0007669"/>
    <property type="project" value="InterPro"/>
</dbReference>